<evidence type="ECO:0000256" key="6">
    <source>
        <dbReference type="ARBA" id="ARBA00022857"/>
    </source>
</evidence>
<evidence type="ECO:0000256" key="8">
    <source>
        <dbReference type="ARBA" id="ARBA00023102"/>
    </source>
</evidence>
<dbReference type="FunFam" id="3.40.50.10860:FF:000001">
    <property type="entry name" value="Bifunctional protein FolD"/>
    <property type="match status" value="1"/>
</dbReference>
<keyword evidence="2" id="KW-0554">One-carbon metabolism</keyword>
<protein>
    <recommendedName>
        <fullName evidence="15">Methenyltetrahydrofolate cyclohydrolase</fullName>
    </recommendedName>
</protein>
<keyword evidence="8" id="KW-0368">Histidine biosynthesis</keyword>
<dbReference type="EMBL" id="BART01001772">
    <property type="protein sequence ID" value="GAG73129.1"/>
    <property type="molecule type" value="Genomic_DNA"/>
</dbReference>
<keyword evidence="7" id="KW-0560">Oxidoreductase</keyword>
<dbReference type="GO" id="GO:0006164">
    <property type="term" value="P:purine nucleotide biosynthetic process"/>
    <property type="evidence" value="ECO:0007669"/>
    <property type="project" value="UniProtKB-KW"/>
</dbReference>
<feature type="domain" description="Tetrahydrofolate dehydrogenase/cyclohydrolase catalytic" evidence="12">
    <location>
        <begin position="6"/>
        <end position="121"/>
    </location>
</feature>
<evidence type="ECO:0000256" key="9">
    <source>
        <dbReference type="ARBA" id="ARBA00023167"/>
    </source>
</evidence>
<feature type="domain" description="Tetrahydrofolate dehydrogenase/cyclohydrolase NAD(P)-binding" evidence="13">
    <location>
        <begin position="140"/>
        <end position="300"/>
    </location>
</feature>
<evidence type="ECO:0000256" key="11">
    <source>
        <dbReference type="ARBA" id="ARBA00036357"/>
    </source>
</evidence>
<dbReference type="GO" id="GO:0009086">
    <property type="term" value="P:methionine biosynthetic process"/>
    <property type="evidence" value="ECO:0007669"/>
    <property type="project" value="UniProtKB-KW"/>
</dbReference>
<name>X0ZUM8_9ZZZZ</name>
<keyword evidence="4" id="KW-0658">Purine biosynthesis</keyword>
<reference evidence="14" key="1">
    <citation type="journal article" date="2014" name="Front. Microbiol.">
        <title>High frequency of phylogenetically diverse reductive dehalogenase-homologous genes in deep subseafloor sedimentary metagenomes.</title>
        <authorList>
            <person name="Kawai M."/>
            <person name="Futagami T."/>
            <person name="Toyoda A."/>
            <person name="Takaki Y."/>
            <person name="Nishi S."/>
            <person name="Hori S."/>
            <person name="Arai W."/>
            <person name="Tsubouchi T."/>
            <person name="Morono Y."/>
            <person name="Uchiyama I."/>
            <person name="Ito T."/>
            <person name="Fujiyama A."/>
            <person name="Inagaki F."/>
            <person name="Takami H."/>
        </authorList>
    </citation>
    <scope>NUCLEOTIDE SEQUENCE</scope>
    <source>
        <strain evidence="14">Expedition CK06-06</strain>
    </source>
</reference>
<dbReference type="Gene3D" id="3.40.50.720">
    <property type="entry name" value="NAD(P)-binding Rossmann-like Domain"/>
    <property type="match status" value="1"/>
</dbReference>
<evidence type="ECO:0000313" key="14">
    <source>
        <dbReference type="EMBL" id="GAG73129.1"/>
    </source>
</evidence>
<organism evidence="14">
    <name type="scientific">marine sediment metagenome</name>
    <dbReference type="NCBI Taxonomy" id="412755"/>
    <lineage>
        <taxon>unclassified sequences</taxon>
        <taxon>metagenomes</taxon>
        <taxon>ecological metagenomes</taxon>
    </lineage>
</organism>
<gene>
    <name evidence="14" type="ORF">S01H4_05940</name>
</gene>
<dbReference type="CDD" id="cd01080">
    <property type="entry name" value="NAD_bind_m-THF_DH_Cyclohyd"/>
    <property type="match status" value="1"/>
</dbReference>
<evidence type="ECO:0000256" key="3">
    <source>
        <dbReference type="ARBA" id="ARBA00022605"/>
    </source>
</evidence>
<proteinExistence type="inferred from homology"/>
<comment type="caution">
    <text evidence="14">The sequence shown here is derived from an EMBL/GenBank/DDBJ whole genome shotgun (WGS) entry which is preliminary data.</text>
</comment>
<keyword evidence="6" id="KW-0521">NADP</keyword>
<dbReference type="PANTHER" id="PTHR48099:SF5">
    <property type="entry name" value="C-1-TETRAHYDROFOLATE SYNTHASE, CYTOPLASMIC"/>
    <property type="match status" value="1"/>
</dbReference>
<dbReference type="InterPro" id="IPR036291">
    <property type="entry name" value="NAD(P)-bd_dom_sf"/>
</dbReference>
<evidence type="ECO:0000259" key="12">
    <source>
        <dbReference type="Pfam" id="PF00763"/>
    </source>
</evidence>
<dbReference type="GO" id="GO:0004477">
    <property type="term" value="F:methenyltetrahydrofolate cyclohydrolase activity"/>
    <property type="evidence" value="ECO:0007669"/>
    <property type="project" value="UniProtKB-EC"/>
</dbReference>
<dbReference type="PRINTS" id="PR00085">
    <property type="entry name" value="THFDHDRGNASE"/>
</dbReference>
<dbReference type="GO" id="GO:0005829">
    <property type="term" value="C:cytosol"/>
    <property type="evidence" value="ECO:0007669"/>
    <property type="project" value="TreeGrafter"/>
</dbReference>
<evidence type="ECO:0000256" key="1">
    <source>
        <dbReference type="ARBA" id="ARBA00004777"/>
    </source>
</evidence>
<dbReference type="InterPro" id="IPR046346">
    <property type="entry name" value="Aminoacid_DH-like_N_sf"/>
</dbReference>
<sequence length="304" mass="33240">MTAKIIDGKALAAEIREEVKSGVEKLKSEKGIVPGLGVILVGENPASEVYVRNKARACEHVGIYSETIKLPEDISEEELLNHVDKLNNREDIHGILVQLPLPEHINSEKILFAISPDKDVDGFHPINVGKLTTGEETFYPCTPSGIIEIIKRQGIEIKGKEAVIIGRSNIVGKPVAFLLLHNHATVTICHSRTVDLPKVAKRADILIVAVGKPFIVTDEYVKPGAIVIDVGINRIKKEDASEELLNWRKDAFEKRGSTLVGDVDFLKVKEIAGYLTPVPGGVGPLTVAMLMKNTLKSAKKITMR</sequence>
<dbReference type="FunFam" id="3.40.50.720:FF:000094">
    <property type="entry name" value="Bifunctional protein FolD"/>
    <property type="match status" value="1"/>
</dbReference>
<dbReference type="Pfam" id="PF02882">
    <property type="entry name" value="THF_DHG_CYH_C"/>
    <property type="match status" value="1"/>
</dbReference>
<dbReference type="NCBIfam" id="NF010785">
    <property type="entry name" value="PRK14188.1"/>
    <property type="match status" value="1"/>
</dbReference>
<dbReference type="NCBIfam" id="NF010783">
    <property type="entry name" value="PRK14186.1"/>
    <property type="match status" value="1"/>
</dbReference>
<dbReference type="SUPFAM" id="SSF51735">
    <property type="entry name" value="NAD(P)-binding Rossmann-fold domains"/>
    <property type="match status" value="1"/>
</dbReference>
<evidence type="ECO:0000256" key="10">
    <source>
        <dbReference type="ARBA" id="ARBA00023268"/>
    </source>
</evidence>
<dbReference type="GO" id="GO:0000105">
    <property type="term" value="P:L-histidine biosynthetic process"/>
    <property type="evidence" value="ECO:0007669"/>
    <property type="project" value="UniProtKB-KW"/>
</dbReference>
<dbReference type="GO" id="GO:0035999">
    <property type="term" value="P:tetrahydrofolate interconversion"/>
    <property type="evidence" value="ECO:0007669"/>
    <property type="project" value="TreeGrafter"/>
</dbReference>
<dbReference type="InterPro" id="IPR020630">
    <property type="entry name" value="THF_DH/CycHdrlase_cat_dom"/>
</dbReference>
<evidence type="ECO:0000256" key="2">
    <source>
        <dbReference type="ARBA" id="ARBA00022563"/>
    </source>
</evidence>
<keyword evidence="9" id="KW-0486">Methionine biosynthesis</keyword>
<accession>X0ZUM8</accession>
<evidence type="ECO:0000256" key="5">
    <source>
        <dbReference type="ARBA" id="ARBA00022801"/>
    </source>
</evidence>
<dbReference type="InterPro" id="IPR020631">
    <property type="entry name" value="THF_DH/CycHdrlase_NAD-bd_dom"/>
</dbReference>
<dbReference type="SUPFAM" id="SSF53223">
    <property type="entry name" value="Aminoacid dehydrogenase-like, N-terminal domain"/>
    <property type="match status" value="1"/>
</dbReference>
<keyword evidence="5" id="KW-0378">Hydrolase</keyword>
<dbReference type="Gene3D" id="3.40.50.10860">
    <property type="entry name" value="Leucine Dehydrogenase, chain A, domain 1"/>
    <property type="match status" value="1"/>
</dbReference>
<dbReference type="Pfam" id="PF00763">
    <property type="entry name" value="THF_DHG_CYH"/>
    <property type="match status" value="1"/>
</dbReference>
<keyword evidence="3" id="KW-0028">Amino-acid biosynthesis</keyword>
<evidence type="ECO:0000259" key="13">
    <source>
        <dbReference type="Pfam" id="PF02882"/>
    </source>
</evidence>
<evidence type="ECO:0000256" key="4">
    <source>
        <dbReference type="ARBA" id="ARBA00022755"/>
    </source>
</evidence>
<dbReference type="PANTHER" id="PTHR48099">
    <property type="entry name" value="C-1-TETRAHYDROFOLATE SYNTHASE, CYTOPLASMIC-RELATED"/>
    <property type="match status" value="1"/>
</dbReference>
<evidence type="ECO:0000256" key="7">
    <source>
        <dbReference type="ARBA" id="ARBA00023002"/>
    </source>
</evidence>
<dbReference type="AlphaFoldDB" id="X0ZUM8"/>
<dbReference type="InterPro" id="IPR000672">
    <property type="entry name" value="THF_DH/CycHdrlase"/>
</dbReference>
<comment type="pathway">
    <text evidence="1">One-carbon metabolism; tetrahydrofolate interconversion.</text>
</comment>
<dbReference type="HAMAP" id="MF_01576">
    <property type="entry name" value="THF_DHG_CYH"/>
    <property type="match status" value="1"/>
</dbReference>
<evidence type="ECO:0008006" key="15">
    <source>
        <dbReference type="Google" id="ProtNLM"/>
    </source>
</evidence>
<comment type="catalytic activity">
    <reaction evidence="11">
        <text>(6R)-5,10-methenyltetrahydrofolate + H2O = (6R)-10-formyltetrahydrofolate + H(+)</text>
        <dbReference type="Rhea" id="RHEA:23700"/>
        <dbReference type="ChEBI" id="CHEBI:15377"/>
        <dbReference type="ChEBI" id="CHEBI:15378"/>
        <dbReference type="ChEBI" id="CHEBI:57455"/>
        <dbReference type="ChEBI" id="CHEBI:195366"/>
        <dbReference type="EC" id="3.5.4.9"/>
    </reaction>
</comment>
<dbReference type="GO" id="GO:0004488">
    <property type="term" value="F:methylenetetrahydrofolate dehydrogenase (NADP+) activity"/>
    <property type="evidence" value="ECO:0007669"/>
    <property type="project" value="InterPro"/>
</dbReference>
<keyword evidence="10" id="KW-0511">Multifunctional enzyme</keyword>